<feature type="compositionally biased region" description="Polar residues" evidence="1">
    <location>
        <begin position="29"/>
        <end position="48"/>
    </location>
</feature>
<organism evidence="2 3">
    <name type="scientific">Salmonella bongori (strain ATCC 43975 / DSM 13772 / NCTC 12419)</name>
    <dbReference type="NCBI Taxonomy" id="218493"/>
    <lineage>
        <taxon>Bacteria</taxon>
        <taxon>Pseudomonadati</taxon>
        <taxon>Pseudomonadota</taxon>
        <taxon>Gammaproteobacteria</taxon>
        <taxon>Enterobacterales</taxon>
        <taxon>Enterobacteriaceae</taxon>
        <taxon>Salmonella</taxon>
    </lineage>
</organism>
<dbReference type="KEGG" id="sbg:SBG_2200"/>
<gene>
    <name evidence="2" type="ordered locus">SBG_2200</name>
</gene>
<reference evidence="2 3" key="1">
    <citation type="journal article" date="2011" name="PLoS Pathog.">
        <title>Salmonella bongori provides insights into the evolution of the Salmonellae.</title>
        <authorList>
            <person name="Fookes M."/>
            <person name="Schroeder G.N."/>
            <person name="Langridge G.C."/>
            <person name="Blondel C.J."/>
            <person name="Mammina C."/>
            <person name="Connor T.R."/>
            <person name="Seth-Smith H."/>
            <person name="Vernikos G.S."/>
            <person name="Robinson K.S."/>
            <person name="Sanders M."/>
            <person name="Petty N.K."/>
            <person name="Kingsley R.A."/>
            <person name="Baumler A.J."/>
            <person name="Nuccio S.P."/>
            <person name="Contreras I."/>
            <person name="Santiviago C.A."/>
            <person name="Maskell D."/>
            <person name="Barrow P."/>
            <person name="Humphrey T."/>
            <person name="Nastasi A."/>
            <person name="Roberts M."/>
            <person name="Frankel G."/>
            <person name="Parkhill J."/>
            <person name="Dougan G."/>
            <person name="Thomson N.R."/>
        </authorList>
    </citation>
    <scope>NUCLEOTIDE SEQUENCE [LARGE SCALE GENOMIC DNA]</scope>
    <source>
        <strain evidence="3">ATCC 43975 / DSM 13772 / NCTC 12419</strain>
    </source>
</reference>
<protein>
    <submittedName>
        <fullName evidence="2">Uncharacterized protein</fullName>
    </submittedName>
</protein>
<dbReference type="Proteomes" id="UP000000289">
    <property type="component" value="Chromosome"/>
</dbReference>
<evidence type="ECO:0000256" key="1">
    <source>
        <dbReference type="SAM" id="MobiDB-lite"/>
    </source>
</evidence>
<accession>A0A0K0HCK7</accession>
<evidence type="ECO:0000313" key="3">
    <source>
        <dbReference type="Proteomes" id="UP000000289"/>
    </source>
</evidence>
<dbReference type="EMBL" id="FR877557">
    <property type="protein sequence ID" value="CCC31258.1"/>
    <property type="molecule type" value="Genomic_DNA"/>
</dbReference>
<sequence>MVGRRLGSDASAQEQRPVTLTVIDEANMGDTNFLSTENSPTHKSSSIRLKSGKNFR</sequence>
<evidence type="ECO:0000313" key="2">
    <source>
        <dbReference type="EMBL" id="CCC31258.1"/>
    </source>
</evidence>
<name>A0A0K0HCK7_SALBC</name>
<proteinExistence type="predicted"/>
<dbReference type="AlphaFoldDB" id="A0A0K0HCK7"/>
<feature type="region of interest" description="Disordered" evidence="1">
    <location>
        <begin position="1"/>
        <end position="56"/>
    </location>
</feature>